<dbReference type="Pfam" id="PF00931">
    <property type="entry name" value="NB-ARC"/>
    <property type="match status" value="1"/>
</dbReference>
<evidence type="ECO:0000313" key="12">
    <source>
        <dbReference type="EMBL" id="WKA06928.1"/>
    </source>
</evidence>
<keyword evidence="7" id="KW-0611">Plant defense</keyword>
<feature type="domain" description="Disease resistance R13L4/SHOC-2-like LRR" evidence="11">
    <location>
        <begin position="546"/>
        <end position="699"/>
    </location>
</feature>
<feature type="domain" description="NB-ARC" evidence="8">
    <location>
        <begin position="179"/>
        <end position="351"/>
    </location>
</feature>
<dbReference type="InterPro" id="IPR027417">
    <property type="entry name" value="P-loop_NTPase"/>
</dbReference>
<dbReference type="Gene3D" id="1.10.10.10">
    <property type="entry name" value="Winged helix-like DNA-binding domain superfamily/Winged helix DNA-binding domain"/>
    <property type="match status" value="1"/>
</dbReference>
<dbReference type="InterPro" id="IPR038005">
    <property type="entry name" value="RX-like_CC"/>
</dbReference>
<keyword evidence="6" id="KW-0547">Nucleotide-binding</keyword>
<organism evidence="12 13">
    <name type="scientific">Vitis vinifera</name>
    <name type="common">Grape</name>
    <dbReference type="NCBI Taxonomy" id="29760"/>
    <lineage>
        <taxon>Eukaryota</taxon>
        <taxon>Viridiplantae</taxon>
        <taxon>Streptophyta</taxon>
        <taxon>Embryophyta</taxon>
        <taxon>Tracheophyta</taxon>
        <taxon>Spermatophyta</taxon>
        <taxon>Magnoliopsida</taxon>
        <taxon>eudicotyledons</taxon>
        <taxon>Gunneridae</taxon>
        <taxon>Pentapetalae</taxon>
        <taxon>rosids</taxon>
        <taxon>Vitales</taxon>
        <taxon>Vitaceae</taxon>
        <taxon>Viteae</taxon>
        <taxon>Vitis</taxon>
    </lineage>
</organism>
<dbReference type="PRINTS" id="PR00364">
    <property type="entry name" value="DISEASERSIST"/>
</dbReference>
<keyword evidence="5" id="KW-0677">Repeat</keyword>
<dbReference type="Gene3D" id="1.20.5.4130">
    <property type="match status" value="1"/>
</dbReference>
<dbReference type="InterPro" id="IPR036388">
    <property type="entry name" value="WH-like_DNA-bd_sf"/>
</dbReference>
<name>A0ABY9DIT6_VITVI</name>
<comment type="subcellular location">
    <subcellularLocation>
        <location evidence="2">Cytoplasm</location>
    </subcellularLocation>
</comment>
<evidence type="ECO:0000259" key="8">
    <source>
        <dbReference type="Pfam" id="PF00931"/>
    </source>
</evidence>
<dbReference type="InterPro" id="IPR042197">
    <property type="entry name" value="Apaf_helical"/>
</dbReference>
<dbReference type="PANTHER" id="PTHR23155:SF1152">
    <property type="entry name" value="AAA+ ATPASE DOMAIN-CONTAINING PROTEIN"/>
    <property type="match status" value="1"/>
</dbReference>
<dbReference type="Pfam" id="PF23598">
    <property type="entry name" value="LRR_14"/>
    <property type="match status" value="1"/>
</dbReference>
<dbReference type="InterPro" id="IPR002182">
    <property type="entry name" value="NB-ARC"/>
</dbReference>
<gene>
    <name evidence="12" type="ORF">VitviT2T_024805</name>
</gene>
<dbReference type="EMBL" id="CP126663">
    <property type="protein sequence ID" value="WKA06928.1"/>
    <property type="molecule type" value="Genomic_DNA"/>
</dbReference>
<dbReference type="Pfam" id="PF23559">
    <property type="entry name" value="WHD_DRP"/>
    <property type="match status" value="1"/>
</dbReference>
<evidence type="ECO:0008006" key="14">
    <source>
        <dbReference type="Google" id="ProtNLM"/>
    </source>
</evidence>
<keyword evidence="13" id="KW-1185">Reference proteome</keyword>
<proteinExistence type="predicted"/>
<feature type="domain" description="Disease resistance protein winged helix" evidence="10">
    <location>
        <begin position="431"/>
        <end position="502"/>
    </location>
</feature>
<dbReference type="InterPro" id="IPR032675">
    <property type="entry name" value="LRR_dom_sf"/>
</dbReference>
<comment type="function">
    <text evidence="1">Confers resistance to late blight (Phytophthora infestans) races carrying the avirulence gene Avr1. Resistance proteins guard the plant against pathogens that contain an appropriate avirulence protein via an indirect interaction with this avirulence protein. That triggers a defense system including the hypersensitive response, which restricts the pathogen growth.</text>
</comment>
<protein>
    <recommendedName>
        <fullName evidence="14">Disease resistance protein</fullName>
    </recommendedName>
</protein>
<dbReference type="Proteomes" id="UP001227230">
    <property type="component" value="Chromosome 16"/>
</dbReference>
<keyword evidence="4" id="KW-0381">Hypersensitive response</keyword>
<evidence type="ECO:0000259" key="9">
    <source>
        <dbReference type="Pfam" id="PF18052"/>
    </source>
</evidence>
<dbReference type="PANTHER" id="PTHR23155">
    <property type="entry name" value="DISEASE RESISTANCE PROTEIN RP"/>
    <property type="match status" value="1"/>
</dbReference>
<evidence type="ECO:0000256" key="3">
    <source>
        <dbReference type="ARBA" id="ARBA00022490"/>
    </source>
</evidence>
<keyword evidence="3" id="KW-0963">Cytoplasm</keyword>
<dbReference type="Gene3D" id="3.80.10.10">
    <property type="entry name" value="Ribonuclease Inhibitor"/>
    <property type="match status" value="1"/>
</dbReference>
<evidence type="ECO:0000313" key="13">
    <source>
        <dbReference type="Proteomes" id="UP001227230"/>
    </source>
</evidence>
<dbReference type="InterPro" id="IPR055414">
    <property type="entry name" value="LRR_R13L4/SHOC2-like"/>
</dbReference>
<dbReference type="InterPro" id="IPR044974">
    <property type="entry name" value="Disease_R_plants"/>
</dbReference>
<evidence type="ECO:0000256" key="2">
    <source>
        <dbReference type="ARBA" id="ARBA00004496"/>
    </source>
</evidence>
<sequence length="841" mass="96809">MAESSIVFFLMKLGKLVAQEAKLFREVEGQISVLSNELEWIRLFLEEAGGKRTYNKRLKLWMNQIRDAAYDAEDIIDDFMFELERPRQHRLNHLKFLRCLPTSVSFADKLTLVHELHGRIKEINVKIEKTLANKSRCGIKNPSSTTSEAWKWKSSSEVVLQEEKKRSPIVEEINPVGMEDSVEEVKQMIVEEESSGTTTTRRVVSIVGMGGLGKTTLAQRVYNHSDVKNHFDYVTWVYVSQDCRIKELLVEIANDCKPDRDEERKISKKPPREVIKEFLEEKKYLVVLDDIWSIKVRDELISCFPESRNGKVLITTRNQEIASHANSQLYKLRLLNKTESWDLFLKKIVVPAELEDLGKKMTAKCHGLPLAIVALGSLLSRKDKTTSSWRKVLESLEWHLNQGPESCFGILALSYNDLPYYLKSCFLYCGLFLEDSEIKVSKLFQMWIAEGFVQRRGEEKVEKVAEDYLEELINRSMIRVVKRKSNGGIKSCHIHGLLRDLAISEAKDSKFFEVYENTDYTSPISVRRLTIPHKKEIVHHINSSRLRSLIGFVGEDSLTSCLAPKLLTVLDVELSTKLKITLPKEIGELIRLKYMRLRGGHGLRLPESIGRLVNLQTLDCRFGKIPWSVWRLHQLRHLYGYYSTVLSRPMMSRCLTFNGDLSIHLLTNLQTLKLAPGPWLEDGLGKLPQLKKLRITDGRFKNSSELYPENLMKLTLQNCDLEEDPMLTLKKLPNLRILKLMGNSCGSKMVCSSGGFLQLEVLGLHWLKKLEELKVEEGALPNLRALQIRGKIMIKVPQGLLQLENLRELKLKRVSSQLIEEVHEGKGEDWDKLRRITYIEK</sequence>
<accession>A0ABY9DIT6</accession>
<dbReference type="InterPro" id="IPR058922">
    <property type="entry name" value="WHD_DRP"/>
</dbReference>
<dbReference type="Pfam" id="PF18052">
    <property type="entry name" value="Rx_N"/>
    <property type="match status" value="1"/>
</dbReference>
<dbReference type="SUPFAM" id="SSF52540">
    <property type="entry name" value="P-loop containing nucleoside triphosphate hydrolases"/>
    <property type="match status" value="1"/>
</dbReference>
<evidence type="ECO:0000256" key="1">
    <source>
        <dbReference type="ARBA" id="ARBA00002074"/>
    </source>
</evidence>
<evidence type="ECO:0000256" key="6">
    <source>
        <dbReference type="ARBA" id="ARBA00022741"/>
    </source>
</evidence>
<dbReference type="CDD" id="cd14798">
    <property type="entry name" value="RX-CC_like"/>
    <property type="match status" value="1"/>
</dbReference>
<dbReference type="Gene3D" id="3.40.50.300">
    <property type="entry name" value="P-loop containing nucleotide triphosphate hydrolases"/>
    <property type="match status" value="1"/>
</dbReference>
<reference evidence="12 13" key="1">
    <citation type="journal article" date="2023" name="Hortic Res">
        <title>The complete reference genome for grapevine (Vitis vinifera L.) genetics and breeding.</title>
        <authorList>
            <person name="Shi X."/>
            <person name="Cao S."/>
            <person name="Wang X."/>
            <person name="Huang S."/>
            <person name="Wang Y."/>
            <person name="Liu Z."/>
            <person name="Liu W."/>
            <person name="Leng X."/>
            <person name="Peng Y."/>
            <person name="Wang N."/>
            <person name="Wang Y."/>
            <person name="Ma Z."/>
            <person name="Xu X."/>
            <person name="Zhang F."/>
            <person name="Xue H."/>
            <person name="Zhong H."/>
            <person name="Wang Y."/>
            <person name="Zhang K."/>
            <person name="Velt A."/>
            <person name="Avia K."/>
            <person name="Holtgrawe D."/>
            <person name="Grimplet J."/>
            <person name="Matus J.T."/>
            <person name="Ware D."/>
            <person name="Wu X."/>
            <person name="Wang H."/>
            <person name="Liu C."/>
            <person name="Fang Y."/>
            <person name="Rustenholz C."/>
            <person name="Cheng Z."/>
            <person name="Xiao H."/>
            <person name="Zhou Y."/>
        </authorList>
    </citation>
    <scope>NUCLEOTIDE SEQUENCE [LARGE SCALE GENOMIC DNA]</scope>
    <source>
        <strain evidence="13">cv. Pinot noir / PN40024</strain>
        <tissue evidence="12">Leaf</tissue>
    </source>
</reference>
<dbReference type="InterPro" id="IPR041118">
    <property type="entry name" value="Rx_N"/>
</dbReference>
<dbReference type="Gene3D" id="1.10.8.430">
    <property type="entry name" value="Helical domain of apoptotic protease-activating factors"/>
    <property type="match status" value="1"/>
</dbReference>
<evidence type="ECO:0000256" key="7">
    <source>
        <dbReference type="ARBA" id="ARBA00022821"/>
    </source>
</evidence>
<evidence type="ECO:0000259" key="11">
    <source>
        <dbReference type="Pfam" id="PF23598"/>
    </source>
</evidence>
<evidence type="ECO:0000256" key="5">
    <source>
        <dbReference type="ARBA" id="ARBA00022737"/>
    </source>
</evidence>
<evidence type="ECO:0000259" key="10">
    <source>
        <dbReference type="Pfam" id="PF23559"/>
    </source>
</evidence>
<dbReference type="SUPFAM" id="SSF52058">
    <property type="entry name" value="L domain-like"/>
    <property type="match status" value="1"/>
</dbReference>
<feature type="domain" description="Disease resistance N-terminal" evidence="9">
    <location>
        <begin position="8"/>
        <end position="90"/>
    </location>
</feature>
<evidence type="ECO:0000256" key="4">
    <source>
        <dbReference type="ARBA" id="ARBA00022667"/>
    </source>
</evidence>